<evidence type="ECO:0000256" key="1">
    <source>
        <dbReference type="SAM" id="MobiDB-lite"/>
    </source>
</evidence>
<dbReference type="EMBL" id="JAKKPZ010000264">
    <property type="protein sequence ID" value="KAI1697537.1"/>
    <property type="molecule type" value="Genomic_DNA"/>
</dbReference>
<gene>
    <name evidence="2" type="ORF">DdX_18458</name>
</gene>
<evidence type="ECO:0000313" key="3">
    <source>
        <dbReference type="Proteomes" id="UP001201812"/>
    </source>
</evidence>
<dbReference type="Proteomes" id="UP001201812">
    <property type="component" value="Unassembled WGS sequence"/>
</dbReference>
<comment type="caution">
    <text evidence="2">The sequence shown here is derived from an EMBL/GenBank/DDBJ whole genome shotgun (WGS) entry which is preliminary data.</text>
</comment>
<evidence type="ECO:0000313" key="2">
    <source>
        <dbReference type="EMBL" id="KAI1697537.1"/>
    </source>
</evidence>
<protein>
    <submittedName>
        <fullName evidence="2">Uncharacterized protein</fullName>
    </submittedName>
</protein>
<sequence length="91" mass="10121">MVAYKLPPLHGIPDTPFYQQPHLPATKAQQPPNPAYRLRPESRSFVKVFSTTFCNQQSPTSVADFHPPALTNILPAYDPGTLISDMQLLMA</sequence>
<dbReference type="AlphaFoldDB" id="A0AAD4QYA0"/>
<organism evidence="2 3">
    <name type="scientific">Ditylenchus destructor</name>
    <dbReference type="NCBI Taxonomy" id="166010"/>
    <lineage>
        <taxon>Eukaryota</taxon>
        <taxon>Metazoa</taxon>
        <taxon>Ecdysozoa</taxon>
        <taxon>Nematoda</taxon>
        <taxon>Chromadorea</taxon>
        <taxon>Rhabditida</taxon>
        <taxon>Tylenchina</taxon>
        <taxon>Tylenchomorpha</taxon>
        <taxon>Sphaerularioidea</taxon>
        <taxon>Anguinidae</taxon>
        <taxon>Anguininae</taxon>
        <taxon>Ditylenchus</taxon>
    </lineage>
</organism>
<keyword evidence="3" id="KW-1185">Reference proteome</keyword>
<reference evidence="2" key="1">
    <citation type="submission" date="2022-01" db="EMBL/GenBank/DDBJ databases">
        <title>Genome Sequence Resource for Two Populations of Ditylenchus destructor, the Migratory Endoparasitic Phytonematode.</title>
        <authorList>
            <person name="Zhang H."/>
            <person name="Lin R."/>
            <person name="Xie B."/>
        </authorList>
    </citation>
    <scope>NUCLEOTIDE SEQUENCE</scope>
    <source>
        <strain evidence="2">BazhouSP</strain>
    </source>
</reference>
<feature type="region of interest" description="Disordered" evidence="1">
    <location>
        <begin position="12"/>
        <end position="33"/>
    </location>
</feature>
<proteinExistence type="predicted"/>
<name>A0AAD4QYA0_9BILA</name>
<accession>A0AAD4QYA0</accession>